<evidence type="ECO:0000313" key="3">
    <source>
        <dbReference type="Proteomes" id="UP000186819"/>
    </source>
</evidence>
<protein>
    <recommendedName>
        <fullName evidence="4">DUF1302 domain-containing protein</fullName>
    </recommendedName>
</protein>
<dbReference type="EMBL" id="FTMD01000002">
    <property type="protein sequence ID" value="SIQ10054.1"/>
    <property type="molecule type" value="Genomic_DNA"/>
</dbReference>
<reference evidence="3" key="1">
    <citation type="submission" date="2017-01" db="EMBL/GenBank/DDBJ databases">
        <authorList>
            <person name="Varghese N."/>
            <person name="Submissions S."/>
        </authorList>
    </citation>
    <scope>NUCLEOTIDE SEQUENCE [LARGE SCALE GENOMIC DNA]</scope>
    <source>
        <strain evidence="3">ATCC 51758</strain>
    </source>
</reference>
<name>A0A1N6Q037_9RHOO</name>
<keyword evidence="3" id="KW-1185">Reference proteome</keyword>
<keyword evidence="1" id="KW-0732">Signal</keyword>
<dbReference type="Proteomes" id="UP000186819">
    <property type="component" value="Unassembled WGS sequence"/>
</dbReference>
<dbReference type="AlphaFoldDB" id="A0A1N6Q037"/>
<evidence type="ECO:0000256" key="1">
    <source>
        <dbReference type="SAM" id="SignalP"/>
    </source>
</evidence>
<dbReference type="OrthoDB" id="8932625at2"/>
<evidence type="ECO:0008006" key="4">
    <source>
        <dbReference type="Google" id="ProtNLM"/>
    </source>
</evidence>
<accession>A0A1N6Q037</accession>
<dbReference type="InterPro" id="IPR010727">
    <property type="entry name" value="DUF1302"/>
</dbReference>
<organism evidence="2 3">
    <name type="scientific">Aromatoleum tolulyticum</name>
    <dbReference type="NCBI Taxonomy" id="34027"/>
    <lineage>
        <taxon>Bacteria</taxon>
        <taxon>Pseudomonadati</taxon>
        <taxon>Pseudomonadota</taxon>
        <taxon>Betaproteobacteria</taxon>
        <taxon>Rhodocyclales</taxon>
        <taxon>Rhodocyclaceae</taxon>
        <taxon>Aromatoleum</taxon>
    </lineage>
</organism>
<gene>
    <name evidence="2" type="ORF">SAMN05421829_102284</name>
</gene>
<sequence length="567" mass="61961">MKRNSKEELEVNRNRKYRIIPRRIAQGVAAAALCSGAAHAFEIPTGNENLNVRWDNTVKYNAGWRIDERDRKLGDSWGMQGGEHRFDQGEMVTNRVDLLSEFDFIYNKHHGFRVSGAAWYDAAYDRDVEGNPAYQRAGLGTAFPRNRLTDSVARPYTSSGEILDAFVFGRLEVGGRPIDMKAGRHTVYWGESLFSPIHGVSYSQGPVDFRKALATPGSEAKELFLPLNQLSFAAQVTDKLSIAGQYFLEWKPYRLAEGSTYFNTFDPLFQRGTNFLGIPYHGNLKSGPHEIPDDTGSWGINAKLATDLGTFGVYYRRFDDKLPAVLSTGGTFGELHNAYAEDVKLIGVSMSTLVGGTAIGAEIVHRKDTALNTAFGSPEIARGDTWHALANAIAYIGKTSVFDSATLLAELTYSRLQSLDSKTKAFYAGVGHACADSFGGRGGRDDGCSTRDAWGFGMTFTPTWFSALPQTDITMPIHFDTGISGNSPVPAGGNEGNGSWSVGVGFDYQARYKLDIAYTDYFGSYNKGPNPLAFVPGISPVVMGTASGGMAPLHDRGWLSVTFKTTF</sequence>
<dbReference type="STRING" id="34027.SAMN05421829_102284"/>
<proteinExistence type="predicted"/>
<feature type="signal peptide" evidence="1">
    <location>
        <begin position="1"/>
        <end position="40"/>
    </location>
</feature>
<dbReference type="Pfam" id="PF06980">
    <property type="entry name" value="DUF1302"/>
    <property type="match status" value="1"/>
</dbReference>
<feature type="chain" id="PRO_5012230098" description="DUF1302 domain-containing protein" evidence="1">
    <location>
        <begin position="41"/>
        <end position="567"/>
    </location>
</feature>
<evidence type="ECO:0000313" key="2">
    <source>
        <dbReference type="EMBL" id="SIQ10054.1"/>
    </source>
</evidence>